<dbReference type="STRING" id="1486262.TM49_04465"/>
<evidence type="ECO:0000313" key="16">
    <source>
        <dbReference type="EMBL" id="AJY45112.1"/>
    </source>
</evidence>
<dbReference type="Pfam" id="PF00512">
    <property type="entry name" value="HisKA"/>
    <property type="match status" value="1"/>
</dbReference>
<dbReference type="InterPro" id="IPR052023">
    <property type="entry name" value="Histidine_kinase_KdpD"/>
</dbReference>
<organism evidence="16 17">
    <name type="scientific">Martelella endophytica</name>
    <dbReference type="NCBI Taxonomy" id="1486262"/>
    <lineage>
        <taxon>Bacteria</taxon>
        <taxon>Pseudomonadati</taxon>
        <taxon>Pseudomonadota</taxon>
        <taxon>Alphaproteobacteria</taxon>
        <taxon>Hyphomicrobiales</taxon>
        <taxon>Aurantimonadaceae</taxon>
        <taxon>Martelella</taxon>
    </lineage>
</organism>
<protein>
    <recommendedName>
        <fullName evidence="3">histidine kinase</fullName>
        <ecNumber evidence="3">2.7.13.3</ecNumber>
    </recommendedName>
</protein>
<dbReference type="Pfam" id="PF13493">
    <property type="entry name" value="DUF4118"/>
    <property type="match status" value="1"/>
</dbReference>
<evidence type="ECO:0000259" key="15">
    <source>
        <dbReference type="PROSITE" id="PS50109"/>
    </source>
</evidence>
<dbReference type="GO" id="GO:0005886">
    <property type="term" value="C:plasma membrane"/>
    <property type="evidence" value="ECO:0007669"/>
    <property type="project" value="TreeGrafter"/>
</dbReference>
<dbReference type="PROSITE" id="PS50109">
    <property type="entry name" value="HIS_KIN"/>
    <property type="match status" value="1"/>
</dbReference>
<dbReference type="Gene3D" id="3.30.450.40">
    <property type="match status" value="1"/>
</dbReference>
<evidence type="ECO:0000256" key="6">
    <source>
        <dbReference type="ARBA" id="ARBA00022692"/>
    </source>
</evidence>
<dbReference type="InterPro" id="IPR025201">
    <property type="entry name" value="KdpD_TM"/>
</dbReference>
<comment type="subcellular location">
    <subcellularLocation>
        <location evidence="2">Membrane</location>
        <topology evidence="2">Multi-pass membrane protein</topology>
    </subcellularLocation>
</comment>
<dbReference type="CDD" id="cd01987">
    <property type="entry name" value="USP_KdpD-like"/>
    <property type="match status" value="1"/>
</dbReference>
<dbReference type="InterPro" id="IPR004358">
    <property type="entry name" value="Sig_transdc_His_kin-like_C"/>
</dbReference>
<dbReference type="InterPro" id="IPR003661">
    <property type="entry name" value="HisK_dim/P_dom"/>
</dbReference>
<feature type="region of interest" description="Disordered" evidence="13">
    <location>
        <begin position="1"/>
        <end position="22"/>
    </location>
</feature>
<evidence type="ECO:0000256" key="14">
    <source>
        <dbReference type="SAM" id="Phobius"/>
    </source>
</evidence>
<dbReference type="Pfam" id="PF00582">
    <property type="entry name" value="Usp"/>
    <property type="match status" value="1"/>
</dbReference>
<proteinExistence type="predicted"/>
<dbReference type="InterPro" id="IPR006016">
    <property type="entry name" value="UspA"/>
</dbReference>
<dbReference type="Proteomes" id="UP000032611">
    <property type="component" value="Chromosome"/>
</dbReference>
<reference evidence="16 17" key="1">
    <citation type="journal article" date="2015" name="Genome Announc.">
        <title>Complete genome sequence of Martelella endophytica YC6887, which has antifungal activity associated with a halophyte.</title>
        <authorList>
            <person name="Khan A."/>
            <person name="Khan H."/>
            <person name="Chung E.J."/>
            <person name="Hossain M.T."/>
            <person name="Chung Y.R."/>
        </authorList>
    </citation>
    <scope>NUCLEOTIDE SEQUENCE [LARGE SCALE GENOMIC DNA]</scope>
    <source>
        <strain evidence="16">YC6887</strain>
    </source>
</reference>
<evidence type="ECO:0000256" key="12">
    <source>
        <dbReference type="ARBA" id="ARBA00023136"/>
    </source>
</evidence>
<evidence type="ECO:0000256" key="11">
    <source>
        <dbReference type="ARBA" id="ARBA00023012"/>
    </source>
</evidence>
<dbReference type="SUPFAM" id="SSF47384">
    <property type="entry name" value="Homodimeric domain of signal transducing histidine kinase"/>
    <property type="match status" value="1"/>
</dbReference>
<evidence type="ECO:0000256" key="4">
    <source>
        <dbReference type="ARBA" id="ARBA00022553"/>
    </source>
</evidence>
<dbReference type="HOGENOM" id="CLU_000445_113_0_5"/>
<dbReference type="InterPro" id="IPR003594">
    <property type="entry name" value="HATPase_dom"/>
</dbReference>
<dbReference type="Gene3D" id="1.20.120.620">
    <property type="entry name" value="Backbone structure of the membrane domain of e. Coli histidine kinase receptor kdpd"/>
    <property type="match status" value="1"/>
</dbReference>
<keyword evidence="10 14" id="KW-1133">Transmembrane helix</keyword>
<evidence type="ECO:0000313" key="17">
    <source>
        <dbReference type="Proteomes" id="UP000032611"/>
    </source>
</evidence>
<dbReference type="InterPro" id="IPR036890">
    <property type="entry name" value="HATPase_C_sf"/>
</dbReference>
<comment type="catalytic activity">
    <reaction evidence="1">
        <text>ATP + protein L-histidine = ADP + protein N-phospho-L-histidine.</text>
        <dbReference type="EC" id="2.7.13.3"/>
    </reaction>
</comment>
<evidence type="ECO:0000256" key="7">
    <source>
        <dbReference type="ARBA" id="ARBA00022741"/>
    </source>
</evidence>
<evidence type="ECO:0000256" key="2">
    <source>
        <dbReference type="ARBA" id="ARBA00004141"/>
    </source>
</evidence>
<dbReference type="EMBL" id="CP010803">
    <property type="protein sequence ID" value="AJY45112.1"/>
    <property type="molecule type" value="Genomic_DNA"/>
</dbReference>
<dbReference type="CDD" id="cd00075">
    <property type="entry name" value="HATPase"/>
    <property type="match status" value="1"/>
</dbReference>
<dbReference type="PANTHER" id="PTHR45569">
    <property type="entry name" value="SENSOR PROTEIN KDPD"/>
    <property type="match status" value="1"/>
</dbReference>
<dbReference type="EC" id="2.7.13.3" evidence="3"/>
<keyword evidence="7" id="KW-0547">Nucleotide-binding</keyword>
<keyword evidence="6 14" id="KW-0812">Transmembrane</keyword>
<evidence type="ECO:0000256" key="10">
    <source>
        <dbReference type="ARBA" id="ARBA00022989"/>
    </source>
</evidence>
<feature type="transmembrane region" description="Helical" evidence="14">
    <location>
        <begin position="486"/>
        <end position="504"/>
    </location>
</feature>
<dbReference type="InterPro" id="IPR003018">
    <property type="entry name" value="GAF"/>
</dbReference>
<dbReference type="PANTHER" id="PTHR45569:SF1">
    <property type="entry name" value="SENSOR PROTEIN KDPD"/>
    <property type="match status" value="1"/>
</dbReference>
<evidence type="ECO:0000256" key="13">
    <source>
        <dbReference type="SAM" id="MobiDB-lite"/>
    </source>
</evidence>
<keyword evidence="4" id="KW-0597">Phosphoprotein</keyword>
<dbReference type="GO" id="GO:0000155">
    <property type="term" value="F:phosphorelay sensor kinase activity"/>
    <property type="evidence" value="ECO:0007669"/>
    <property type="project" value="InterPro"/>
</dbReference>
<dbReference type="Pfam" id="PF13492">
    <property type="entry name" value="GAF_3"/>
    <property type="match status" value="1"/>
</dbReference>
<dbReference type="InterPro" id="IPR003852">
    <property type="entry name" value="Sig_transdc_His_kinase_KdpD_N"/>
</dbReference>
<evidence type="ECO:0000256" key="1">
    <source>
        <dbReference type="ARBA" id="ARBA00000085"/>
    </source>
</evidence>
<dbReference type="RefSeq" id="WP_045679706.1">
    <property type="nucleotide sequence ID" value="NZ_CP010803.1"/>
</dbReference>
<gene>
    <name evidence="16" type="ORF">TM49_04465</name>
</gene>
<dbReference type="SMART" id="SM00387">
    <property type="entry name" value="HATPase_c"/>
    <property type="match status" value="1"/>
</dbReference>
<dbReference type="Pfam" id="PF02518">
    <property type="entry name" value="HATPase_c"/>
    <property type="match status" value="1"/>
</dbReference>
<dbReference type="CDD" id="cd00082">
    <property type="entry name" value="HisKA"/>
    <property type="match status" value="1"/>
</dbReference>
<dbReference type="PRINTS" id="PR00344">
    <property type="entry name" value="BCTRLSENSOR"/>
</dbReference>
<name>A0A0D5LMW2_MAREN</name>
<dbReference type="GO" id="GO:0005524">
    <property type="term" value="F:ATP binding"/>
    <property type="evidence" value="ECO:0007669"/>
    <property type="project" value="UniProtKB-KW"/>
</dbReference>
<keyword evidence="5" id="KW-0808">Transferase</keyword>
<accession>A0A0D5LMW2</accession>
<keyword evidence="17" id="KW-1185">Reference proteome</keyword>
<dbReference type="SUPFAM" id="SSF55874">
    <property type="entry name" value="ATPase domain of HSP90 chaperone/DNA topoisomerase II/histidine kinase"/>
    <property type="match status" value="1"/>
</dbReference>
<feature type="transmembrane region" description="Helical" evidence="14">
    <location>
        <begin position="409"/>
        <end position="430"/>
    </location>
</feature>
<dbReference type="GO" id="GO:0005737">
    <property type="term" value="C:cytoplasm"/>
    <property type="evidence" value="ECO:0007669"/>
    <property type="project" value="UniProtKB-ARBA"/>
</dbReference>
<dbReference type="FunFam" id="3.40.50.300:FF:000483">
    <property type="entry name" value="Sensor histidine kinase KdpD"/>
    <property type="match status" value="1"/>
</dbReference>
<dbReference type="SMART" id="SM00388">
    <property type="entry name" value="HisKA"/>
    <property type="match status" value="1"/>
</dbReference>
<keyword evidence="9" id="KW-0067">ATP-binding</keyword>
<evidence type="ECO:0000256" key="5">
    <source>
        <dbReference type="ARBA" id="ARBA00022679"/>
    </source>
</evidence>
<dbReference type="Gene3D" id="3.40.50.300">
    <property type="entry name" value="P-loop containing nucleotide triphosphate hydrolases"/>
    <property type="match status" value="1"/>
</dbReference>
<dbReference type="SUPFAM" id="SSF52402">
    <property type="entry name" value="Adenine nucleotide alpha hydrolases-like"/>
    <property type="match status" value="1"/>
</dbReference>
<dbReference type="InterPro" id="IPR027417">
    <property type="entry name" value="P-loop_NTPase"/>
</dbReference>
<dbReference type="Gene3D" id="1.10.287.130">
    <property type="match status" value="1"/>
</dbReference>
<dbReference type="OrthoDB" id="9806130at2"/>
<sequence length="906" mass="98887">MGSEESTRDTTRPSPDALLEKAEQETRGRLKIFLGAAPGVGKTYEMLLSGRARKSDGDDVVIGVVETHGRKETEALVRGFEIIPRTKIEYKGRILEEMDLDAVLERGPALVLVDELAHTNAPGSRHPKRYLDVLELLDHGIDVYTTLNIQHLESLNDVVAQITRIRVRETLPDSILQKADDVEIIDITPDDLIKRLNEGKVYVPRTAKRAIENYFSPRNLTALRELALRQTAQRVDQQLLSQMRQSAIEGPWPAGERILVCVNEDPCSSGLVRYAKRLADRLHAPWVALHVEGRRTQSLDDDGRDRIAAALRLAQSLEGDAVTVPGGGGRVAADIVAYARANNITHIVIGKSERSRWFEILHGSVVHELVRHAGDISVDVVAGSKPGGVPASRASVAVAEPRSRPDWKAYLKATMVVAMAVGFGLALWPWLGVEHIALIFLTGVVTVAVWFGLLPSLYASVLSAACYNFFFTNPYHTFLISRPREIVSVVFFTIVAVIVSNVAARARAQTIAAKARARTTEALYSFSRKLAGASTLDDVLWASAHQMASMLKARIIILLPENGTVAVRAGVPPDDTLVDADIAAARWALEHNRPAGRGADTLPGAARLYVPLTTGETPVGVVGLDSDRQGPLLTPEEQRLLDALADQAAVAIERIQLVADVDKARLAAEADKLRSALLASISHDLKTPLAAILGAAGNLRDYSAALSEQDRNDMLSTIVDESERLNRFIANLLDMSRIETGAMEPNASLQYLDDMVGSALRRAQKMLSRHHVRTELPADLPMLKVDPVLFEQVIFNLLDNAAKYAPPQTAIRMRAWKDGNWVMIQILDEGPGIPPADLERVFDSFHRARKRDHVLAGTGLGLSICRGFVEAMGGTITSANRTDRSGAVFTIRMPTPANPPRVGDAS</sequence>
<dbReference type="InterPro" id="IPR036097">
    <property type="entry name" value="HisK_dim/P_sf"/>
</dbReference>
<keyword evidence="8 16" id="KW-0418">Kinase</keyword>
<dbReference type="SUPFAM" id="SSF55781">
    <property type="entry name" value="GAF domain-like"/>
    <property type="match status" value="1"/>
</dbReference>
<dbReference type="Gene3D" id="3.40.50.620">
    <property type="entry name" value="HUPs"/>
    <property type="match status" value="1"/>
</dbReference>
<dbReference type="KEGG" id="mey:TM49_04465"/>
<evidence type="ECO:0000256" key="9">
    <source>
        <dbReference type="ARBA" id="ARBA00022840"/>
    </source>
</evidence>
<dbReference type="AlphaFoldDB" id="A0A0D5LMW2"/>
<keyword evidence="11" id="KW-0902">Two-component regulatory system</keyword>
<dbReference type="Pfam" id="PF02702">
    <property type="entry name" value="KdpD"/>
    <property type="match status" value="1"/>
</dbReference>
<dbReference type="InterPro" id="IPR038318">
    <property type="entry name" value="KdpD_sf"/>
</dbReference>
<evidence type="ECO:0000256" key="3">
    <source>
        <dbReference type="ARBA" id="ARBA00012438"/>
    </source>
</evidence>
<keyword evidence="12 14" id="KW-0472">Membrane</keyword>
<dbReference type="PATRIC" id="fig|1486262.3.peg.913"/>
<dbReference type="InterPro" id="IPR005467">
    <property type="entry name" value="His_kinase_dom"/>
</dbReference>
<dbReference type="Gene3D" id="3.30.565.10">
    <property type="entry name" value="Histidine kinase-like ATPase, C-terminal domain"/>
    <property type="match status" value="1"/>
</dbReference>
<feature type="transmembrane region" description="Helical" evidence="14">
    <location>
        <begin position="436"/>
        <end position="465"/>
    </location>
</feature>
<dbReference type="InterPro" id="IPR029016">
    <property type="entry name" value="GAF-like_dom_sf"/>
</dbReference>
<evidence type="ECO:0000256" key="8">
    <source>
        <dbReference type="ARBA" id="ARBA00022777"/>
    </source>
</evidence>
<dbReference type="InterPro" id="IPR014729">
    <property type="entry name" value="Rossmann-like_a/b/a_fold"/>
</dbReference>
<feature type="domain" description="Histidine kinase" evidence="15">
    <location>
        <begin position="680"/>
        <end position="897"/>
    </location>
</feature>
<feature type="compositionally biased region" description="Basic and acidic residues" evidence="13">
    <location>
        <begin position="1"/>
        <end position="11"/>
    </location>
</feature>